<accession>A0ABT3RIQ6</accession>
<dbReference type="RefSeq" id="WP_266053738.1">
    <property type="nucleotide sequence ID" value="NZ_JAPFQO010000011.1"/>
</dbReference>
<dbReference type="Proteomes" id="UP001207228">
    <property type="component" value="Unassembled WGS sequence"/>
</dbReference>
<comment type="caution">
    <text evidence="1">The sequence shown here is derived from an EMBL/GenBank/DDBJ whole genome shotgun (WGS) entry which is preliminary data.</text>
</comment>
<dbReference type="PROSITE" id="PS51257">
    <property type="entry name" value="PROKAR_LIPOPROTEIN"/>
    <property type="match status" value="1"/>
</dbReference>
<dbReference type="EMBL" id="JAPFQO010000011">
    <property type="protein sequence ID" value="MCX2741507.1"/>
    <property type="molecule type" value="Genomic_DNA"/>
</dbReference>
<protein>
    <recommendedName>
        <fullName evidence="3">Carboxypeptidase regulatory-like domain-containing protein</fullName>
    </recommendedName>
</protein>
<evidence type="ECO:0000313" key="2">
    <source>
        <dbReference type="Proteomes" id="UP001207228"/>
    </source>
</evidence>
<organism evidence="1 2">
    <name type="scientific">Pontibacter anaerobius</name>
    <dbReference type="NCBI Taxonomy" id="2993940"/>
    <lineage>
        <taxon>Bacteria</taxon>
        <taxon>Pseudomonadati</taxon>
        <taxon>Bacteroidota</taxon>
        <taxon>Cytophagia</taxon>
        <taxon>Cytophagales</taxon>
        <taxon>Hymenobacteraceae</taxon>
        <taxon>Pontibacter</taxon>
    </lineage>
</organism>
<name>A0ABT3RIQ6_9BACT</name>
<evidence type="ECO:0008006" key="3">
    <source>
        <dbReference type="Google" id="ProtNLM"/>
    </source>
</evidence>
<keyword evidence="2" id="KW-1185">Reference proteome</keyword>
<gene>
    <name evidence="1" type="ORF">OO017_16220</name>
</gene>
<sequence>MLHLCKKLNKLTGTLLLLALLTSCEKEESTTEFTGKVIDLDTNQSVAGTDVDLFIWNGLSKEMSLTTPEVIDGSTNNQGEYKFVKTPREGQTVYWVTPEKAGYLEVKDVIGKVIKPNERNVLDINIARGSYFKLNINNSVSTPGKDLKVTLSYPLNASASPVSGMMYNSEIINYNAATTTAELLRGFYFKRTTFVLLKWDVTTDSATESNTVSIPLVEHDTTFYEINY</sequence>
<reference evidence="1 2" key="1">
    <citation type="submission" date="2022-11" db="EMBL/GenBank/DDBJ databases">
        <title>The characterization of three novel Bacteroidetes species and genomic analysis of their roles in tidal elemental geochemical cycles.</title>
        <authorList>
            <person name="Ma K.-J."/>
        </authorList>
    </citation>
    <scope>NUCLEOTIDE SEQUENCE [LARGE SCALE GENOMIC DNA]</scope>
    <source>
        <strain evidence="1 2">M82</strain>
    </source>
</reference>
<proteinExistence type="predicted"/>
<evidence type="ECO:0000313" key="1">
    <source>
        <dbReference type="EMBL" id="MCX2741507.1"/>
    </source>
</evidence>